<gene>
    <name evidence="4" type="ORF">P280DRAFT_396528</name>
</gene>
<dbReference type="OrthoDB" id="3917128at2759"/>
<dbReference type="Proteomes" id="UP000799753">
    <property type="component" value="Unassembled WGS sequence"/>
</dbReference>
<feature type="compositionally biased region" description="Basic and acidic residues" evidence="1">
    <location>
        <begin position="388"/>
        <end position="397"/>
    </location>
</feature>
<feature type="transmembrane region" description="Helical" evidence="2">
    <location>
        <begin position="317"/>
        <end position="344"/>
    </location>
</feature>
<sequence>MRSLPLFGLSLTSILFPFVVASVYDLPLDCAGRKGENNKECQEPLKNAVTNVIPGRFYVARLPCLDCPTVNSEGTGEEMVENELFFNVSLSKDIRTLYLNDAPIFPNFATVPTPTRIAAPQIAPGLSRADLDNVVDCAREVCADEFCSCINSDYGWYLGKANVDFDYYSYQLESTDTEAEKWEITFDVIGGWDNLASDAVWKANNTSQHMLRIVVEGQEIEEGYPGDKSTGGGSLFENPETEEPIYEYTITRVDLAKRTHTFPASPQRLGVAGSLRRFFGLDIIRSDGHIIYLQSEWDSYGKKGSLRNHIGTIVHDWPWTGIFVIFGSTIGGILVLSLACKLFFVVKEQHELARWDGIDTVWANLRRASESRDEEDVRLLSREERYRDSVGEGSYRDEPDDVQTNKPLPGKPLPEKPLPAVPLIDA</sequence>
<feature type="signal peptide" evidence="3">
    <location>
        <begin position="1"/>
        <end position="21"/>
    </location>
</feature>
<reference evidence="4" key="1">
    <citation type="journal article" date="2020" name="Stud. Mycol.">
        <title>101 Dothideomycetes genomes: a test case for predicting lifestyles and emergence of pathogens.</title>
        <authorList>
            <person name="Haridas S."/>
            <person name="Albert R."/>
            <person name="Binder M."/>
            <person name="Bloem J."/>
            <person name="Labutti K."/>
            <person name="Salamov A."/>
            <person name="Andreopoulos B."/>
            <person name="Baker S."/>
            <person name="Barry K."/>
            <person name="Bills G."/>
            <person name="Bluhm B."/>
            <person name="Cannon C."/>
            <person name="Castanera R."/>
            <person name="Culley D."/>
            <person name="Daum C."/>
            <person name="Ezra D."/>
            <person name="Gonzalez J."/>
            <person name="Henrissat B."/>
            <person name="Kuo A."/>
            <person name="Liang C."/>
            <person name="Lipzen A."/>
            <person name="Lutzoni F."/>
            <person name="Magnuson J."/>
            <person name="Mondo S."/>
            <person name="Nolan M."/>
            <person name="Ohm R."/>
            <person name="Pangilinan J."/>
            <person name="Park H.-J."/>
            <person name="Ramirez L."/>
            <person name="Alfaro M."/>
            <person name="Sun H."/>
            <person name="Tritt A."/>
            <person name="Yoshinaga Y."/>
            <person name="Zwiers L.-H."/>
            <person name="Turgeon B."/>
            <person name="Goodwin S."/>
            <person name="Spatafora J."/>
            <person name="Crous P."/>
            <person name="Grigoriev I."/>
        </authorList>
    </citation>
    <scope>NUCLEOTIDE SEQUENCE</scope>
    <source>
        <strain evidence="4">CBS 473.64</strain>
    </source>
</reference>
<dbReference type="EMBL" id="MU006781">
    <property type="protein sequence ID" value="KAF2642290.1"/>
    <property type="molecule type" value="Genomic_DNA"/>
</dbReference>
<feature type="chain" id="PRO_5025482601" evidence="3">
    <location>
        <begin position="22"/>
        <end position="426"/>
    </location>
</feature>
<evidence type="ECO:0000256" key="1">
    <source>
        <dbReference type="SAM" id="MobiDB-lite"/>
    </source>
</evidence>
<dbReference type="AlphaFoldDB" id="A0A6A6S3Y6"/>
<keyword evidence="2" id="KW-0472">Membrane</keyword>
<keyword evidence="3" id="KW-0732">Signal</keyword>
<keyword evidence="2" id="KW-0812">Transmembrane</keyword>
<keyword evidence="5" id="KW-1185">Reference proteome</keyword>
<evidence type="ECO:0000256" key="2">
    <source>
        <dbReference type="SAM" id="Phobius"/>
    </source>
</evidence>
<feature type="compositionally biased region" description="Pro residues" evidence="1">
    <location>
        <begin position="409"/>
        <end position="420"/>
    </location>
</feature>
<evidence type="ECO:0000313" key="4">
    <source>
        <dbReference type="EMBL" id="KAF2642290.1"/>
    </source>
</evidence>
<evidence type="ECO:0000256" key="3">
    <source>
        <dbReference type="SAM" id="SignalP"/>
    </source>
</evidence>
<organism evidence="4 5">
    <name type="scientific">Massarina eburnea CBS 473.64</name>
    <dbReference type="NCBI Taxonomy" id="1395130"/>
    <lineage>
        <taxon>Eukaryota</taxon>
        <taxon>Fungi</taxon>
        <taxon>Dikarya</taxon>
        <taxon>Ascomycota</taxon>
        <taxon>Pezizomycotina</taxon>
        <taxon>Dothideomycetes</taxon>
        <taxon>Pleosporomycetidae</taxon>
        <taxon>Pleosporales</taxon>
        <taxon>Massarineae</taxon>
        <taxon>Massarinaceae</taxon>
        <taxon>Massarina</taxon>
    </lineage>
</organism>
<name>A0A6A6S3Y6_9PLEO</name>
<keyword evidence="2" id="KW-1133">Transmembrane helix</keyword>
<feature type="region of interest" description="Disordered" evidence="1">
    <location>
        <begin position="388"/>
        <end position="426"/>
    </location>
</feature>
<evidence type="ECO:0000313" key="5">
    <source>
        <dbReference type="Proteomes" id="UP000799753"/>
    </source>
</evidence>
<proteinExistence type="predicted"/>
<protein>
    <submittedName>
        <fullName evidence="4">Uncharacterized protein</fullName>
    </submittedName>
</protein>
<accession>A0A6A6S3Y6</accession>